<sequence length="656" mass="73902">MSLRLPIRSEAAIQQVQRLDVEYQDLSVQMNSLVAQISANRSRVNTLAPISNLPTEILSHIFSFLSPSRTLALEHFGGTVLPKTHCAWRDWIDVTHVCVHWRRVSIRDPSLWTVIYCKLGPEWTHLMLLRSRSLPISVVFTHVGRGIGRPGLAPTYNEPRVLLIANHRTRIKILKLDAQFIAHDFTFSWMLAQLYGSFPLLEKLELLRGGESIENEVVRIPIQYFCSMPALKVLSLHSVVPFWVPGLLPSFSNLVAFYFVLPDPNGDDMYLDPEAPLEHQDVLRNQLLPTLTQLLDILDAMPVLKYLSLDNTLPKARSAGTSWQVPRVVSLPNLEIIDLSGCIHDCTSFADYLDFPCTTYVGLKGNLAGPDGNSDDFPLIGPFLERHISRQRAESRTIDRVFFLIITSQLSLTLDVGSKAIFSLDVPCFLTAQSLELDFLRNAFATMPMADNASFEFVMEWQSGTTPYDAAIFEEIFGQPSLASVSSVKLESNTLYPLCPALSKHMPDSRFDDYLPPEHLRSLNVFPGLEDVILECIDCRDMDADELMGLQDEIVNVIRTREQGGTPLRSVKICECDTIPLEWLESLKACFPELRDVTLNKTDCRNMAADELMGLRDEIINVIRTLSQSNISRDHQLEQTPIDDDGIDIVPTVILQ</sequence>
<evidence type="ECO:0000313" key="2">
    <source>
        <dbReference type="EMBL" id="TFY70849.1"/>
    </source>
</evidence>
<protein>
    <recommendedName>
        <fullName evidence="1">F-box domain-containing protein</fullName>
    </recommendedName>
</protein>
<gene>
    <name evidence="2" type="ORF">EVG20_g2155</name>
</gene>
<name>A0A4Y9ZBS9_9AGAM</name>
<dbReference type="Gene3D" id="1.20.1280.50">
    <property type="match status" value="1"/>
</dbReference>
<dbReference type="InterPro" id="IPR036047">
    <property type="entry name" value="F-box-like_dom_sf"/>
</dbReference>
<accession>A0A4Y9ZBS9</accession>
<dbReference type="SUPFAM" id="SSF52047">
    <property type="entry name" value="RNI-like"/>
    <property type="match status" value="1"/>
</dbReference>
<comment type="caution">
    <text evidence="2">The sequence shown here is derived from an EMBL/GenBank/DDBJ whole genome shotgun (WGS) entry which is preliminary data.</text>
</comment>
<evidence type="ECO:0000313" key="3">
    <source>
        <dbReference type="Proteomes" id="UP000298327"/>
    </source>
</evidence>
<evidence type="ECO:0000259" key="1">
    <source>
        <dbReference type="Pfam" id="PF12937"/>
    </source>
</evidence>
<dbReference type="AlphaFoldDB" id="A0A4Y9ZBS9"/>
<proteinExistence type="predicted"/>
<dbReference type="OrthoDB" id="2801457at2759"/>
<dbReference type="Pfam" id="PF12937">
    <property type="entry name" value="F-box-like"/>
    <property type="match status" value="1"/>
</dbReference>
<dbReference type="SUPFAM" id="SSF81383">
    <property type="entry name" value="F-box domain"/>
    <property type="match status" value="1"/>
</dbReference>
<organism evidence="2 3">
    <name type="scientific">Dentipellis fragilis</name>
    <dbReference type="NCBI Taxonomy" id="205917"/>
    <lineage>
        <taxon>Eukaryota</taxon>
        <taxon>Fungi</taxon>
        <taxon>Dikarya</taxon>
        <taxon>Basidiomycota</taxon>
        <taxon>Agaricomycotina</taxon>
        <taxon>Agaricomycetes</taxon>
        <taxon>Russulales</taxon>
        <taxon>Hericiaceae</taxon>
        <taxon>Dentipellis</taxon>
    </lineage>
</organism>
<dbReference type="EMBL" id="SEOQ01000079">
    <property type="protein sequence ID" value="TFY70849.1"/>
    <property type="molecule type" value="Genomic_DNA"/>
</dbReference>
<reference evidence="2 3" key="1">
    <citation type="submission" date="2019-02" db="EMBL/GenBank/DDBJ databases">
        <title>Genome sequencing of the rare red list fungi Dentipellis fragilis.</title>
        <authorList>
            <person name="Buettner E."/>
            <person name="Kellner H."/>
        </authorList>
    </citation>
    <scope>NUCLEOTIDE SEQUENCE [LARGE SCALE GENOMIC DNA]</scope>
    <source>
        <strain evidence="2 3">DSM 105465</strain>
    </source>
</reference>
<dbReference type="Proteomes" id="UP000298327">
    <property type="component" value="Unassembled WGS sequence"/>
</dbReference>
<dbReference type="InterPro" id="IPR001810">
    <property type="entry name" value="F-box_dom"/>
</dbReference>
<keyword evidence="3" id="KW-1185">Reference proteome</keyword>
<feature type="domain" description="F-box" evidence="1">
    <location>
        <begin position="50"/>
        <end position="117"/>
    </location>
</feature>